<sequence>MKVANILLFGSWMLASIAAAAAVDETATFEVKDGYREPKNIAFMVMSGGASHTNWVLAFMQELSANRGHKTYFITRDDHVKFGHSFPSVDTVSIGPTYEFDEKKIDIIKKMRERPMMESFIDMFSSFNQEFGLDYTSIINTLTSKKIDLAICDHFCTPCVEASTKLKIPFIITSGMALGPDAGAPYINNNILTISEPSTLNMSLWQRFDAMFIKPAQFIYKLRPFAKQQRALYTSLGIEDPVNVPEDRWKDSLKIVNSAFGFELARPLGPLVELVGPITTTRAPALTSELTQFMELHNKVAYVAFGQHVVVSPKDIQLLLTGLLEAYEAQELDGIIWATRGLEGDFPDTLTTASNTVYHIQSLFQGHGNKDIRFIQWAPQIAILNHPSTSMFITHGGAGSLFESLNAGVPVVVFPFFGDQPAAAKNAERSGFGMKLEHTEPQARATEIIRTVARDKDHHFRANVKRFQTLVQLNNKIGIIKAATLVEEVLFTHRHGQLLHRRDVKRDMSLFKAYNLDLYAVVLAVLAASLVGLTQLVKTALSNYHLKQKLKTH</sequence>
<dbReference type="PANTHER" id="PTHR48043">
    <property type="entry name" value="EG:EG0003.4 PROTEIN-RELATED"/>
    <property type="match status" value="1"/>
</dbReference>
<name>S2K5N2_MUCC1</name>
<dbReference type="InterPro" id="IPR002213">
    <property type="entry name" value="UDP_glucos_trans"/>
</dbReference>
<evidence type="ECO:0000256" key="4">
    <source>
        <dbReference type="SAM" id="SignalP"/>
    </source>
</evidence>
<proteinExistence type="predicted"/>
<organism evidence="5 6">
    <name type="scientific">Mucor circinelloides f. circinelloides (strain 1006PhL)</name>
    <name type="common">Mucormycosis agent</name>
    <name type="synonym">Calyptromyces circinelloides</name>
    <dbReference type="NCBI Taxonomy" id="1220926"/>
    <lineage>
        <taxon>Eukaryota</taxon>
        <taxon>Fungi</taxon>
        <taxon>Fungi incertae sedis</taxon>
        <taxon>Mucoromycota</taxon>
        <taxon>Mucoromycotina</taxon>
        <taxon>Mucoromycetes</taxon>
        <taxon>Mucorales</taxon>
        <taxon>Mucorineae</taxon>
        <taxon>Mucoraceae</taxon>
        <taxon>Mucor</taxon>
    </lineage>
</organism>
<dbReference type="PANTHER" id="PTHR48043:SF145">
    <property type="entry name" value="FI06409P-RELATED"/>
    <property type="match status" value="1"/>
</dbReference>
<evidence type="ECO:0000256" key="2">
    <source>
        <dbReference type="ARBA" id="ARBA00022679"/>
    </source>
</evidence>
<dbReference type="InParanoid" id="S2K5N2"/>
<dbReference type="Proteomes" id="UP000014254">
    <property type="component" value="Unassembled WGS sequence"/>
</dbReference>
<accession>S2K5N2</accession>
<feature type="transmembrane region" description="Helical" evidence="3">
    <location>
        <begin position="518"/>
        <end position="541"/>
    </location>
</feature>
<gene>
    <name evidence="5" type="ORF">HMPREF1544_05699</name>
</gene>
<keyword evidence="3" id="KW-0812">Transmembrane</keyword>
<keyword evidence="4" id="KW-0732">Signal</keyword>
<dbReference type="OrthoDB" id="2258262at2759"/>
<reference evidence="6" key="1">
    <citation type="submission" date="2013-05" db="EMBL/GenBank/DDBJ databases">
        <title>The Genome sequence of Mucor circinelloides f. circinelloides 1006PhL.</title>
        <authorList>
            <consortium name="The Broad Institute Genomics Platform"/>
            <person name="Cuomo C."/>
            <person name="Earl A."/>
            <person name="Findley K."/>
            <person name="Lee S.C."/>
            <person name="Walker B."/>
            <person name="Young S."/>
            <person name="Zeng Q."/>
            <person name="Gargeya S."/>
            <person name="Fitzgerald M."/>
            <person name="Haas B."/>
            <person name="Abouelleil A."/>
            <person name="Allen A.W."/>
            <person name="Alvarado L."/>
            <person name="Arachchi H.M."/>
            <person name="Berlin A.M."/>
            <person name="Chapman S.B."/>
            <person name="Gainer-Dewar J."/>
            <person name="Goldberg J."/>
            <person name="Griggs A."/>
            <person name="Gujja S."/>
            <person name="Hansen M."/>
            <person name="Howarth C."/>
            <person name="Imamovic A."/>
            <person name="Ireland A."/>
            <person name="Larimer J."/>
            <person name="McCowan C."/>
            <person name="Murphy C."/>
            <person name="Pearson M."/>
            <person name="Poon T.W."/>
            <person name="Priest M."/>
            <person name="Roberts A."/>
            <person name="Saif S."/>
            <person name="Shea T."/>
            <person name="Sisk P."/>
            <person name="Sykes S."/>
            <person name="Wortman J."/>
            <person name="Nusbaum C."/>
            <person name="Birren B."/>
        </authorList>
    </citation>
    <scope>NUCLEOTIDE SEQUENCE [LARGE SCALE GENOMIC DNA]</scope>
    <source>
        <strain evidence="6">1006PhL</strain>
    </source>
</reference>
<dbReference type="GO" id="GO:0008194">
    <property type="term" value="F:UDP-glycosyltransferase activity"/>
    <property type="evidence" value="ECO:0007669"/>
    <property type="project" value="InterPro"/>
</dbReference>
<dbReference type="CDD" id="cd03784">
    <property type="entry name" value="GT1_Gtf-like"/>
    <property type="match status" value="1"/>
</dbReference>
<keyword evidence="6" id="KW-1185">Reference proteome</keyword>
<protein>
    <recommendedName>
        <fullName evidence="7">UDP-glycosyltransferases domain-containing protein</fullName>
    </recommendedName>
</protein>
<dbReference type="InterPro" id="IPR050271">
    <property type="entry name" value="UDP-glycosyltransferase"/>
</dbReference>
<dbReference type="STRING" id="1220926.S2K5N2"/>
<dbReference type="SUPFAM" id="SSF53756">
    <property type="entry name" value="UDP-Glycosyltransferase/glycogen phosphorylase"/>
    <property type="match status" value="1"/>
</dbReference>
<dbReference type="eggNOG" id="KOG1192">
    <property type="taxonomic scope" value="Eukaryota"/>
</dbReference>
<keyword evidence="3" id="KW-0472">Membrane</keyword>
<dbReference type="VEuPathDB" id="FungiDB:HMPREF1544_05699"/>
<evidence type="ECO:0008006" key="7">
    <source>
        <dbReference type="Google" id="ProtNLM"/>
    </source>
</evidence>
<keyword evidence="3" id="KW-1133">Transmembrane helix</keyword>
<keyword evidence="2" id="KW-0808">Transferase</keyword>
<dbReference type="Gene3D" id="3.40.50.2000">
    <property type="entry name" value="Glycogen Phosphorylase B"/>
    <property type="match status" value="2"/>
</dbReference>
<feature type="signal peptide" evidence="4">
    <location>
        <begin position="1"/>
        <end position="22"/>
    </location>
</feature>
<evidence type="ECO:0000256" key="3">
    <source>
        <dbReference type="SAM" id="Phobius"/>
    </source>
</evidence>
<keyword evidence="1" id="KW-0328">Glycosyltransferase</keyword>
<dbReference type="EMBL" id="KE123967">
    <property type="protein sequence ID" value="EPB87505.1"/>
    <property type="molecule type" value="Genomic_DNA"/>
</dbReference>
<dbReference type="AlphaFoldDB" id="S2K5N2"/>
<evidence type="ECO:0000256" key="1">
    <source>
        <dbReference type="ARBA" id="ARBA00022676"/>
    </source>
</evidence>
<dbReference type="Pfam" id="PF00201">
    <property type="entry name" value="UDPGT"/>
    <property type="match status" value="1"/>
</dbReference>
<evidence type="ECO:0000313" key="6">
    <source>
        <dbReference type="Proteomes" id="UP000014254"/>
    </source>
</evidence>
<feature type="chain" id="PRO_5004497687" description="UDP-glycosyltransferases domain-containing protein" evidence="4">
    <location>
        <begin position="23"/>
        <end position="553"/>
    </location>
</feature>
<dbReference type="OMA" id="HIWNRAW"/>
<evidence type="ECO:0000313" key="5">
    <source>
        <dbReference type="EMBL" id="EPB87505.1"/>
    </source>
</evidence>